<keyword evidence="2" id="KW-0732">Signal</keyword>
<dbReference type="InterPro" id="IPR012334">
    <property type="entry name" value="Pectin_lyas_fold"/>
</dbReference>
<dbReference type="HOGENOM" id="CLU_298414_0_0_9"/>
<dbReference type="OrthoDB" id="3333873at2"/>
<dbReference type="Gene3D" id="2.160.20.10">
    <property type="entry name" value="Single-stranded right-handed beta-helix, Pectin lyase-like"/>
    <property type="match status" value="1"/>
</dbReference>
<dbReference type="KEGG" id="pbd:PBOR_19105"/>
<feature type="domain" description="CBM-cenC" evidence="3">
    <location>
        <begin position="871"/>
        <end position="989"/>
    </location>
</feature>
<feature type="chain" id="PRO_5001846435" description="Right handed beta helix domain-containing protein" evidence="2">
    <location>
        <begin position="35"/>
        <end position="1007"/>
    </location>
</feature>
<dbReference type="InterPro" id="IPR039448">
    <property type="entry name" value="Beta_helix"/>
</dbReference>
<organism evidence="6 7">
    <name type="scientific">Paenibacillus borealis</name>
    <dbReference type="NCBI Taxonomy" id="160799"/>
    <lineage>
        <taxon>Bacteria</taxon>
        <taxon>Bacillati</taxon>
        <taxon>Bacillota</taxon>
        <taxon>Bacilli</taxon>
        <taxon>Bacillales</taxon>
        <taxon>Paenibacillaceae</taxon>
        <taxon>Paenibacillus</taxon>
    </lineage>
</organism>
<sequence>MTRRPWHQMNKLILAAILILASVLSVMVPSTVRAAGTSYYVDAAGGSDSNTGSSETQAWKTLDKVNATVFQPGDRILFKAGGVWTGTLSPQGSGSEGSPIQIDRYSEGAKPLIAGGGAAAAVYFYNQEQWEVRNLEITNNAASPGERRGIHVSGSSGSWTNPKVYKHFVFENLDIHQVKGTTATDYVHNGGIIVWGPDWDLHVSDVVIKNNHIYSLDSVGIYLNGAQRTYSTGLKVQNNVINDVAADGAVVLNTTGGVIEHNVVYDTHVRASGYHVPLWVWGTKDAVIQYNEVYNTAPGGDAMAYDADYNSDGTIIQYNYSHHNAGGMVLVVNDGTTASNYNTNTVVRYNISENDGEAVFNLNGPVSSAKFYNNTVYLPLTSSTKVVNYGFWDGYASNTAFYNNLIYNLGTGGYQFGSSTGNIFDNNLFYGNHPSSEPADPHKITADPKLASPGSGGIGRDTLAGYQLLNTSPAIGSGRIISGNGGSDYFGNPVPAGTAPNIGAYQGAGLDPNNLPPLPQPPSQNNLLLNPGFETGDFSNWPLHYNGASIVNTGAHTGTYAAALTGNYAGMEQNIGGLHPNTMYKLYAFGAASGGGSAVFGVKNHGNAEQSVYMTSIAYTRKEITFTTGASSTSATIFLYKAGGSGQVTFDDLELIQFSASPAGPADPVFTEGGSDEFAGPDLDGQWTWVRENSAAWSLTANPGSMRITAESGEIAEGAATAKNILLTGAPEGDWTLETRLTGLPASPWAQGGLIVYESDATFVRITRMYGTGNEFQFTAQKNTVRQHVETADTLGSAVYLRLVKTGDTYSGFYSADGVSYQQAGADQTVEIAEPKIGLFTGGGTGFTADYDYFRFIPAESEPEPEPEPVNLLQNPGFESGDFTGWAVHYNGSSLSDTAPHTGDYSAKLSGSASGMEQTVSGLLPGTAYRLSGFGQSVSGGVAVFGVKNYGGTFTDAWGFEQGTGYVQKEIEFTTGSASTSATIYLYKGSAGGEVHFDDLVLTEVQQ</sequence>
<dbReference type="SMART" id="SM00710">
    <property type="entry name" value="PbH1"/>
    <property type="match status" value="7"/>
</dbReference>
<dbReference type="Pfam" id="PF13229">
    <property type="entry name" value="Beta_helix"/>
    <property type="match status" value="1"/>
</dbReference>
<dbReference type="Gene3D" id="2.60.120.260">
    <property type="entry name" value="Galactose-binding domain-like"/>
    <property type="match status" value="2"/>
</dbReference>
<reference evidence="6" key="1">
    <citation type="submission" date="2014-08" db="EMBL/GenBank/DDBJ databases">
        <title>Comparative genomics of the Paenibacillus odorifer group.</title>
        <authorList>
            <person name="den Bakker H.C."/>
            <person name="Tsai Y.-C.Y.-C."/>
            <person name="Martin N."/>
            <person name="Korlach J."/>
            <person name="Wiedmann M."/>
        </authorList>
    </citation>
    <scope>NUCLEOTIDE SEQUENCE [LARGE SCALE GENOMIC DNA]</scope>
    <source>
        <strain evidence="6">DSM 13188</strain>
    </source>
</reference>
<dbReference type="RefSeq" id="WP_042214089.1">
    <property type="nucleotide sequence ID" value="NZ_CP009285.1"/>
</dbReference>
<evidence type="ECO:0000259" key="3">
    <source>
        <dbReference type="Pfam" id="PF02018"/>
    </source>
</evidence>
<dbReference type="InterPro" id="IPR011050">
    <property type="entry name" value="Pectin_lyase_fold/virulence"/>
</dbReference>
<dbReference type="Pfam" id="PF17851">
    <property type="entry name" value="GH43_C2"/>
    <property type="match status" value="1"/>
</dbReference>
<evidence type="ECO:0000259" key="5">
    <source>
        <dbReference type="Pfam" id="PF17851"/>
    </source>
</evidence>
<dbReference type="InterPro" id="IPR006626">
    <property type="entry name" value="PbH1"/>
</dbReference>
<dbReference type="Proteomes" id="UP000029518">
    <property type="component" value="Chromosome"/>
</dbReference>
<evidence type="ECO:0000313" key="7">
    <source>
        <dbReference type="Proteomes" id="UP000029518"/>
    </source>
</evidence>
<evidence type="ECO:0000256" key="2">
    <source>
        <dbReference type="SAM" id="SignalP"/>
    </source>
</evidence>
<dbReference type="SUPFAM" id="SSF49785">
    <property type="entry name" value="Galactose-binding domain-like"/>
    <property type="match status" value="2"/>
</dbReference>
<feature type="signal peptide" evidence="2">
    <location>
        <begin position="1"/>
        <end position="34"/>
    </location>
</feature>
<keyword evidence="7" id="KW-1185">Reference proteome</keyword>
<name>A0A089LI29_PAEBO</name>
<dbReference type="AlphaFoldDB" id="A0A089LI29"/>
<dbReference type="SUPFAM" id="SSF51126">
    <property type="entry name" value="Pectin lyase-like"/>
    <property type="match status" value="2"/>
</dbReference>
<dbReference type="InterPro" id="IPR008979">
    <property type="entry name" value="Galactose-bd-like_sf"/>
</dbReference>
<dbReference type="InterPro" id="IPR013320">
    <property type="entry name" value="ConA-like_dom_sf"/>
</dbReference>
<evidence type="ECO:0008006" key="8">
    <source>
        <dbReference type="Google" id="ProtNLM"/>
    </source>
</evidence>
<dbReference type="GO" id="GO:0016798">
    <property type="term" value="F:hydrolase activity, acting on glycosyl bonds"/>
    <property type="evidence" value="ECO:0007669"/>
    <property type="project" value="InterPro"/>
</dbReference>
<dbReference type="Gene3D" id="2.60.120.200">
    <property type="match status" value="1"/>
</dbReference>
<gene>
    <name evidence="6" type="ORF">PBOR_19105</name>
</gene>
<feature type="domain" description="Beta-xylosidase C-terminal Concanavalin A-like" evidence="5">
    <location>
        <begin position="675"/>
        <end position="846"/>
    </location>
</feature>
<dbReference type="Pfam" id="PF02018">
    <property type="entry name" value="CBM_4_9"/>
    <property type="match status" value="1"/>
</dbReference>
<accession>A0A089LI29</accession>
<feature type="domain" description="Right handed beta helix" evidence="4">
    <location>
        <begin position="191"/>
        <end position="376"/>
    </location>
</feature>
<dbReference type="InterPro" id="IPR041542">
    <property type="entry name" value="GH43_C2"/>
</dbReference>
<evidence type="ECO:0000259" key="4">
    <source>
        <dbReference type="Pfam" id="PF13229"/>
    </source>
</evidence>
<evidence type="ECO:0000313" key="6">
    <source>
        <dbReference type="EMBL" id="AIQ58808.1"/>
    </source>
</evidence>
<dbReference type="InterPro" id="IPR003305">
    <property type="entry name" value="CenC_carb-bd"/>
</dbReference>
<proteinExistence type="predicted"/>
<evidence type="ECO:0000256" key="1">
    <source>
        <dbReference type="ARBA" id="ARBA00022801"/>
    </source>
</evidence>
<dbReference type="SUPFAM" id="SSF49899">
    <property type="entry name" value="Concanavalin A-like lectins/glucanases"/>
    <property type="match status" value="1"/>
</dbReference>
<keyword evidence="1" id="KW-0378">Hydrolase</keyword>
<dbReference type="EMBL" id="CP009285">
    <property type="protein sequence ID" value="AIQ58808.1"/>
    <property type="molecule type" value="Genomic_DNA"/>
</dbReference>
<protein>
    <recommendedName>
        <fullName evidence="8">Right handed beta helix domain-containing protein</fullName>
    </recommendedName>
</protein>